<accession>A0ABD3RQW4</accession>
<proteinExistence type="inferred from homology"/>
<evidence type="ECO:0000256" key="5">
    <source>
        <dbReference type="ARBA" id="ARBA00022989"/>
    </source>
</evidence>
<dbReference type="EMBL" id="JALLPB020000359">
    <property type="protein sequence ID" value="KAL3810015.1"/>
    <property type="molecule type" value="Genomic_DNA"/>
</dbReference>
<protein>
    <submittedName>
        <fullName evidence="8">Uncharacterized protein</fullName>
    </submittedName>
</protein>
<evidence type="ECO:0000256" key="6">
    <source>
        <dbReference type="ARBA" id="ARBA00023136"/>
    </source>
</evidence>
<gene>
    <name evidence="8" type="ORF">ACHAXA_006130</name>
</gene>
<evidence type="ECO:0000256" key="2">
    <source>
        <dbReference type="ARBA" id="ARBA00006978"/>
    </source>
</evidence>
<dbReference type="InterPro" id="IPR050495">
    <property type="entry name" value="ATG22/LtaA_families"/>
</dbReference>
<dbReference type="PANTHER" id="PTHR23519:SF1">
    <property type="entry name" value="AUTOPHAGY-RELATED PROTEIN 22"/>
    <property type="match status" value="1"/>
</dbReference>
<keyword evidence="3" id="KW-0813">Transport</keyword>
<keyword evidence="5 7" id="KW-1133">Transmembrane helix</keyword>
<comment type="caution">
    <text evidence="8">The sequence shown here is derived from an EMBL/GenBank/DDBJ whole genome shotgun (WGS) entry which is preliminary data.</text>
</comment>
<sequence>MEVGIGHRKDVGSSTKCDDEIYDAVYNEGSSSSVSSTTIPVQLHRRRRHPLVYYVPRIFQFAKDNVVDGDAPHHPVEATGLALCSIAKGAASMSTIFLGPALLRLARDASISPDGSNCDDEYDDDSTCRVYGMRPTSLLSNIGVFGGLLSCALIPLFGSIVDHTPHRLRVGRMSAFILTSIKGIEVSVGRNTWHVVSALQVANMAVYNAYLVTTYSYTAELSRVPSDQTIYNARFQLLYYASMLTFLISVMTISTSFGMNDVATARVSQILAFSSCAIVFSISWSSFFDPRPASSDVPPGLSIAKSGYNKLMSTVESMRYDRRRRAIRLFLSSASLSEAATSALATISTTYMIHVLDMNASQIGIAFLCVFVSGVPGSKLGGLVGSRWNPLRSALACLFVFVVNTTLAACAIRGPEDRIAMYGFAAVWGVCLAWLHPTHASLYCTIIPKGQEGEFMGLYIFSGSVLAWLPPFLFSFLNEFGASMNIGLASLNAFFVGGFALLYMIGDYDDAVGLAQIEDDSICMASHRCGLDGAASTIIPELT</sequence>
<feature type="transmembrane region" description="Helical" evidence="7">
    <location>
        <begin position="138"/>
        <end position="161"/>
    </location>
</feature>
<evidence type="ECO:0000256" key="4">
    <source>
        <dbReference type="ARBA" id="ARBA00022692"/>
    </source>
</evidence>
<dbReference type="Proteomes" id="UP001530377">
    <property type="component" value="Unassembled WGS sequence"/>
</dbReference>
<comment type="subcellular location">
    <subcellularLocation>
        <location evidence="1">Endomembrane system</location>
        <topology evidence="1">Multi-pass membrane protein</topology>
    </subcellularLocation>
</comment>
<dbReference type="Pfam" id="PF11700">
    <property type="entry name" value="ATG22"/>
    <property type="match status" value="1"/>
</dbReference>
<feature type="transmembrane region" description="Helical" evidence="7">
    <location>
        <begin position="329"/>
        <end position="353"/>
    </location>
</feature>
<feature type="transmembrane region" description="Helical" evidence="7">
    <location>
        <begin position="486"/>
        <end position="505"/>
    </location>
</feature>
<dbReference type="PANTHER" id="PTHR23519">
    <property type="entry name" value="AUTOPHAGY-RELATED PROTEIN 22"/>
    <property type="match status" value="1"/>
</dbReference>
<evidence type="ECO:0000313" key="9">
    <source>
        <dbReference type="Proteomes" id="UP001530377"/>
    </source>
</evidence>
<dbReference type="AlphaFoldDB" id="A0ABD3RQW4"/>
<evidence type="ECO:0000313" key="8">
    <source>
        <dbReference type="EMBL" id="KAL3810015.1"/>
    </source>
</evidence>
<keyword evidence="9" id="KW-1185">Reference proteome</keyword>
<feature type="transmembrane region" description="Helical" evidence="7">
    <location>
        <begin position="419"/>
        <end position="436"/>
    </location>
</feature>
<dbReference type="InterPro" id="IPR036259">
    <property type="entry name" value="MFS_trans_sf"/>
</dbReference>
<evidence type="ECO:0000256" key="7">
    <source>
        <dbReference type="SAM" id="Phobius"/>
    </source>
</evidence>
<comment type="similarity">
    <text evidence="2">Belongs to the ATG22 family.</text>
</comment>
<dbReference type="Gene3D" id="1.20.1250.20">
    <property type="entry name" value="MFS general substrate transporter like domains"/>
    <property type="match status" value="1"/>
</dbReference>
<feature type="transmembrane region" description="Helical" evidence="7">
    <location>
        <begin position="237"/>
        <end position="258"/>
    </location>
</feature>
<evidence type="ECO:0000256" key="1">
    <source>
        <dbReference type="ARBA" id="ARBA00004127"/>
    </source>
</evidence>
<evidence type="ECO:0000256" key="3">
    <source>
        <dbReference type="ARBA" id="ARBA00022448"/>
    </source>
</evidence>
<dbReference type="GO" id="GO:0012505">
    <property type="term" value="C:endomembrane system"/>
    <property type="evidence" value="ECO:0007669"/>
    <property type="project" value="UniProtKB-SubCell"/>
</dbReference>
<feature type="transmembrane region" description="Helical" evidence="7">
    <location>
        <begin position="391"/>
        <end position="412"/>
    </location>
</feature>
<keyword evidence="6 7" id="KW-0472">Membrane</keyword>
<feature type="transmembrane region" description="Helical" evidence="7">
    <location>
        <begin position="270"/>
        <end position="288"/>
    </location>
</feature>
<organism evidence="8 9">
    <name type="scientific">Cyclostephanos tholiformis</name>
    <dbReference type="NCBI Taxonomy" id="382380"/>
    <lineage>
        <taxon>Eukaryota</taxon>
        <taxon>Sar</taxon>
        <taxon>Stramenopiles</taxon>
        <taxon>Ochrophyta</taxon>
        <taxon>Bacillariophyta</taxon>
        <taxon>Coscinodiscophyceae</taxon>
        <taxon>Thalassiosirophycidae</taxon>
        <taxon>Stephanodiscales</taxon>
        <taxon>Stephanodiscaceae</taxon>
        <taxon>Cyclostephanos</taxon>
    </lineage>
</organism>
<keyword evidence="4 7" id="KW-0812">Transmembrane</keyword>
<feature type="transmembrane region" description="Helical" evidence="7">
    <location>
        <begin position="456"/>
        <end position="474"/>
    </location>
</feature>
<reference evidence="8 9" key="1">
    <citation type="submission" date="2024-10" db="EMBL/GenBank/DDBJ databases">
        <title>Updated reference genomes for cyclostephanoid diatoms.</title>
        <authorList>
            <person name="Roberts W.R."/>
            <person name="Alverson A.J."/>
        </authorList>
    </citation>
    <scope>NUCLEOTIDE SEQUENCE [LARGE SCALE GENOMIC DNA]</scope>
    <source>
        <strain evidence="8 9">AJA228-03</strain>
    </source>
</reference>
<name>A0ABD3RQW4_9STRA</name>
<dbReference type="InterPro" id="IPR024671">
    <property type="entry name" value="Atg22-like"/>
</dbReference>
<dbReference type="SUPFAM" id="SSF103473">
    <property type="entry name" value="MFS general substrate transporter"/>
    <property type="match status" value="1"/>
</dbReference>